<keyword evidence="2" id="KW-0560">Oxidoreductase</keyword>
<dbReference type="Pfam" id="PF08240">
    <property type="entry name" value="ADH_N"/>
    <property type="match status" value="1"/>
</dbReference>
<dbReference type="EMBL" id="HBIN01021077">
    <property type="protein sequence ID" value="CAE0446127.1"/>
    <property type="molecule type" value="Transcribed_RNA"/>
</dbReference>
<dbReference type="CDD" id="cd05286">
    <property type="entry name" value="QOR2"/>
    <property type="match status" value="1"/>
</dbReference>
<dbReference type="InterPro" id="IPR036291">
    <property type="entry name" value="NAD(P)-bd_dom_sf"/>
</dbReference>
<gene>
    <name evidence="5" type="ORF">ASTO00021_LOCUS16134</name>
</gene>
<organism evidence="5">
    <name type="scientific">Aplanochytrium stocchinoi</name>
    <dbReference type="NCBI Taxonomy" id="215587"/>
    <lineage>
        <taxon>Eukaryota</taxon>
        <taxon>Sar</taxon>
        <taxon>Stramenopiles</taxon>
        <taxon>Bigyra</taxon>
        <taxon>Labyrinthulomycetes</taxon>
        <taxon>Thraustochytrida</taxon>
        <taxon>Thraustochytriidae</taxon>
        <taxon>Aplanochytrium</taxon>
    </lineage>
</organism>
<sequence>MQFDHLHKTIWYLINMHHIAHHKIPLPGIPGILSKFPACRKVGKRTLTSTMRACQITEQGGDAKSLKISQVPIPDPGPGEILVRNKAAGLNFIDCYHRSGLYPRITPFILGVEGAGTIEKVGANVNVGEFFMETRNAQFKGDLIGTRVGYYGTNTYSEFTVVPYEQAFPVSSELSWNSIVAMVTQGLTAHYLTRSTYKLGPDDWCLIHACAGGTGQSLVQMAKICGSKVIGTCSSTKVDIARSLGVDYCIDYSDTATKVKEITDGKGVQVVYDGVGASTWEMTLDSLCPRGLAVFFGNASGPVPSIDPLILNSKGSLYMTRPKLYDYLADRKELMWRVNQVMDWMETGKLHVNIDKTFKLEDAAQAHEYIESGLTRGKVIITI</sequence>
<evidence type="ECO:0000256" key="2">
    <source>
        <dbReference type="ARBA" id="ARBA00023002"/>
    </source>
</evidence>
<dbReference type="InterPro" id="IPR013154">
    <property type="entry name" value="ADH-like_N"/>
</dbReference>
<keyword evidence="1" id="KW-0521">NADP</keyword>
<feature type="domain" description="Enoyl reductase (ER)" evidence="4">
    <location>
        <begin position="61"/>
        <end position="381"/>
    </location>
</feature>
<dbReference type="Pfam" id="PF13602">
    <property type="entry name" value="ADH_zinc_N_2"/>
    <property type="match status" value="1"/>
</dbReference>
<dbReference type="SMART" id="SM00829">
    <property type="entry name" value="PKS_ER"/>
    <property type="match status" value="1"/>
</dbReference>
<dbReference type="Gene3D" id="3.40.50.720">
    <property type="entry name" value="NAD(P)-binding Rossmann-like Domain"/>
    <property type="match status" value="1"/>
</dbReference>
<dbReference type="SUPFAM" id="SSF51735">
    <property type="entry name" value="NAD(P)-binding Rossmann-fold domains"/>
    <property type="match status" value="1"/>
</dbReference>
<dbReference type="GO" id="GO:0005829">
    <property type="term" value="C:cytosol"/>
    <property type="evidence" value="ECO:0007669"/>
    <property type="project" value="TreeGrafter"/>
</dbReference>
<dbReference type="InterPro" id="IPR011032">
    <property type="entry name" value="GroES-like_sf"/>
</dbReference>
<evidence type="ECO:0000259" key="4">
    <source>
        <dbReference type="SMART" id="SM00829"/>
    </source>
</evidence>
<dbReference type="InterPro" id="IPR047618">
    <property type="entry name" value="QOR-like"/>
</dbReference>
<dbReference type="AlphaFoldDB" id="A0A7S3PPE3"/>
<evidence type="ECO:0000313" key="5">
    <source>
        <dbReference type="EMBL" id="CAE0446127.1"/>
    </source>
</evidence>
<dbReference type="GO" id="GO:0003960">
    <property type="term" value="F:quinone reductase (NADPH) activity"/>
    <property type="evidence" value="ECO:0007669"/>
    <property type="project" value="InterPro"/>
</dbReference>
<dbReference type="FunFam" id="3.40.50.720:FF:000053">
    <property type="entry name" value="Quinone oxidoreductase 1"/>
    <property type="match status" value="1"/>
</dbReference>
<dbReference type="PANTHER" id="PTHR48106:SF13">
    <property type="entry name" value="QUINONE OXIDOREDUCTASE-RELATED"/>
    <property type="match status" value="1"/>
</dbReference>
<dbReference type="PANTHER" id="PTHR48106">
    <property type="entry name" value="QUINONE OXIDOREDUCTASE PIG3-RELATED"/>
    <property type="match status" value="1"/>
</dbReference>
<accession>A0A7S3PPE3</accession>
<protein>
    <recommendedName>
        <fullName evidence="3">Probable quinone oxidoreductase</fullName>
    </recommendedName>
</protein>
<dbReference type="Gene3D" id="3.90.180.10">
    <property type="entry name" value="Medium-chain alcohol dehydrogenases, catalytic domain"/>
    <property type="match status" value="1"/>
</dbReference>
<reference evidence="5" key="1">
    <citation type="submission" date="2021-01" db="EMBL/GenBank/DDBJ databases">
        <authorList>
            <person name="Corre E."/>
            <person name="Pelletier E."/>
            <person name="Niang G."/>
            <person name="Scheremetjew M."/>
            <person name="Finn R."/>
            <person name="Kale V."/>
            <person name="Holt S."/>
            <person name="Cochrane G."/>
            <person name="Meng A."/>
            <person name="Brown T."/>
            <person name="Cohen L."/>
        </authorList>
    </citation>
    <scope>NUCLEOTIDE SEQUENCE</scope>
    <source>
        <strain evidence="5">GSBS06</strain>
    </source>
</reference>
<evidence type="ECO:0000256" key="3">
    <source>
        <dbReference type="ARBA" id="ARBA00070796"/>
    </source>
</evidence>
<dbReference type="InterPro" id="IPR020843">
    <property type="entry name" value="ER"/>
</dbReference>
<proteinExistence type="predicted"/>
<dbReference type="SUPFAM" id="SSF50129">
    <property type="entry name" value="GroES-like"/>
    <property type="match status" value="1"/>
</dbReference>
<dbReference type="GO" id="GO:0070402">
    <property type="term" value="F:NADPH binding"/>
    <property type="evidence" value="ECO:0007669"/>
    <property type="project" value="TreeGrafter"/>
</dbReference>
<dbReference type="GO" id="GO:0035925">
    <property type="term" value="F:mRNA 3'-UTR AU-rich region binding"/>
    <property type="evidence" value="ECO:0007669"/>
    <property type="project" value="TreeGrafter"/>
</dbReference>
<name>A0A7S3PPE3_9STRA</name>
<evidence type="ECO:0000256" key="1">
    <source>
        <dbReference type="ARBA" id="ARBA00022857"/>
    </source>
</evidence>